<name>A0ABU1Z3Q7_9MICC</name>
<evidence type="ECO:0000313" key="1">
    <source>
        <dbReference type="EMBL" id="MDR7294646.1"/>
    </source>
</evidence>
<evidence type="ECO:0000313" key="2">
    <source>
        <dbReference type="Proteomes" id="UP001180715"/>
    </source>
</evidence>
<gene>
    <name evidence="1" type="ORF">J2S67_001914</name>
</gene>
<proteinExistence type="predicted"/>
<dbReference type="EMBL" id="JAVDXX010000001">
    <property type="protein sequence ID" value="MDR7294646.1"/>
    <property type="molecule type" value="Genomic_DNA"/>
</dbReference>
<comment type="caution">
    <text evidence="1">The sequence shown here is derived from an EMBL/GenBank/DDBJ whole genome shotgun (WGS) entry which is preliminary data.</text>
</comment>
<keyword evidence="2" id="KW-1185">Reference proteome</keyword>
<sequence>MPERYRVATSVAANRRWPPSLLDVWFIFGEITAFSVPKVRKRQEGAQIMELVSGR</sequence>
<accession>A0ABU1Z3Q7</accession>
<dbReference type="Proteomes" id="UP001180715">
    <property type="component" value="Unassembled WGS sequence"/>
</dbReference>
<protein>
    <submittedName>
        <fullName evidence="1">Uncharacterized protein</fullName>
    </submittedName>
</protein>
<organism evidence="1 2">
    <name type="scientific">Pseudoglutamicibacter albus</name>
    <dbReference type="NCBI Taxonomy" id="98671"/>
    <lineage>
        <taxon>Bacteria</taxon>
        <taxon>Bacillati</taxon>
        <taxon>Actinomycetota</taxon>
        <taxon>Actinomycetes</taxon>
        <taxon>Micrococcales</taxon>
        <taxon>Micrococcaceae</taxon>
        <taxon>Pseudoglutamicibacter</taxon>
    </lineage>
</organism>
<reference evidence="1" key="1">
    <citation type="submission" date="2023-07" db="EMBL/GenBank/DDBJ databases">
        <title>Sequencing the genomes of 1000 actinobacteria strains.</title>
        <authorList>
            <person name="Klenk H.-P."/>
        </authorList>
    </citation>
    <scope>NUCLEOTIDE SEQUENCE</scope>
    <source>
        <strain evidence="1">DSM 13068</strain>
    </source>
</reference>